<evidence type="ECO:0000313" key="3">
    <source>
        <dbReference type="Proteomes" id="UP000823388"/>
    </source>
</evidence>
<feature type="compositionally biased region" description="Low complexity" evidence="1">
    <location>
        <begin position="84"/>
        <end position="100"/>
    </location>
</feature>
<proteinExistence type="predicted"/>
<reference evidence="2 3" key="1">
    <citation type="submission" date="2020-05" db="EMBL/GenBank/DDBJ databases">
        <title>WGS assembly of Panicum virgatum.</title>
        <authorList>
            <person name="Lovell J.T."/>
            <person name="Jenkins J."/>
            <person name="Shu S."/>
            <person name="Juenger T.E."/>
            <person name="Schmutz J."/>
        </authorList>
    </citation>
    <scope>NUCLEOTIDE SEQUENCE [LARGE SCALE GENOMIC DNA]</scope>
    <source>
        <strain evidence="3">cv. AP13</strain>
    </source>
</reference>
<keyword evidence="3" id="KW-1185">Reference proteome</keyword>
<protein>
    <submittedName>
        <fullName evidence="2">Uncharacterized protein</fullName>
    </submittedName>
</protein>
<accession>A0A8T0MJQ3</accession>
<evidence type="ECO:0000313" key="2">
    <source>
        <dbReference type="EMBL" id="KAG2536988.1"/>
    </source>
</evidence>
<feature type="compositionally biased region" description="Low complexity" evidence="1">
    <location>
        <begin position="110"/>
        <end position="119"/>
    </location>
</feature>
<comment type="caution">
    <text evidence="2">The sequence shown here is derived from an EMBL/GenBank/DDBJ whole genome shotgun (WGS) entry which is preliminary data.</text>
</comment>
<sequence>MANDDLNAPDRWNRTVVVEIRRFQSLSGLTQVGSYAAPRCRRRSRRSWTKRWGSGHCRRACATAWWTWSRRRWLGSYPSGCTTVSSRSPRPVAPPLLWTPRPSPPPLRTPPTRTWLPMRGGPRSSRRTSRSCGLAPTATSSPDPKPPALQVQGSLHRRLLPLSSRRRRLRARAASGALSSASSSRLRRRLLRGLQAPAAPEE</sequence>
<dbReference type="Proteomes" id="UP000823388">
    <property type="component" value="Chromosome 9N"/>
</dbReference>
<gene>
    <name evidence="2" type="ORF">PVAP13_9NG240719</name>
</gene>
<dbReference type="AlphaFoldDB" id="A0A8T0MJQ3"/>
<dbReference type="EMBL" id="CM029054">
    <property type="protein sequence ID" value="KAG2536988.1"/>
    <property type="molecule type" value="Genomic_DNA"/>
</dbReference>
<feature type="region of interest" description="Disordered" evidence="1">
    <location>
        <begin position="80"/>
        <end position="152"/>
    </location>
</feature>
<name>A0A8T0MJQ3_PANVG</name>
<organism evidence="2 3">
    <name type="scientific">Panicum virgatum</name>
    <name type="common">Blackwell switchgrass</name>
    <dbReference type="NCBI Taxonomy" id="38727"/>
    <lineage>
        <taxon>Eukaryota</taxon>
        <taxon>Viridiplantae</taxon>
        <taxon>Streptophyta</taxon>
        <taxon>Embryophyta</taxon>
        <taxon>Tracheophyta</taxon>
        <taxon>Spermatophyta</taxon>
        <taxon>Magnoliopsida</taxon>
        <taxon>Liliopsida</taxon>
        <taxon>Poales</taxon>
        <taxon>Poaceae</taxon>
        <taxon>PACMAD clade</taxon>
        <taxon>Panicoideae</taxon>
        <taxon>Panicodae</taxon>
        <taxon>Paniceae</taxon>
        <taxon>Panicinae</taxon>
        <taxon>Panicum</taxon>
        <taxon>Panicum sect. Hiantes</taxon>
    </lineage>
</organism>
<evidence type="ECO:0000256" key="1">
    <source>
        <dbReference type="SAM" id="MobiDB-lite"/>
    </source>
</evidence>